<feature type="transmembrane region" description="Helical" evidence="2">
    <location>
        <begin position="59"/>
        <end position="76"/>
    </location>
</feature>
<dbReference type="EMBL" id="LXPE01000071">
    <property type="protein sequence ID" value="OBA25573.1"/>
    <property type="molecule type" value="Genomic_DNA"/>
</dbReference>
<dbReference type="PANTHER" id="PTHR31726:SF2">
    <property type="entry name" value="PROTEIN ICE2"/>
    <property type="match status" value="1"/>
</dbReference>
<sequence>MENSKNIDKYNSDIKKLIPDPPPIISESFDENINKQLEDNLINMSSRKDIKKKRKLHQIVRVLFTTIYLLNIIISIPISFQIGGIDCGLCFTITIFLIYFSLATFKFVFFNKKSPKLYNNWLRLMYYLQLFYIPPLLMICLSLFDKDNGIRGELSNDTENTDGELNIMLLSKTLVFLHNIILNDIWPIYVHVIDIWRWLILHSTPYFTLLEGIFVILFIQTVGQFYKILKQPYNAVTTKTAPLSSNVLRSNGNSQHKFKKFDNNNNKSSTTSNNTTDSDSTKDSPALKAETLQADIMKTSVSVDLNEEEDSSEDEDDDLRSIASVQDFNYYNNENGEAVYIQKDEEKSSIYNILGLIASSFLITLSIYYLYKIYILPNFTLNAIEATLIGIFFALAVIIGIYGIVSKRGSVLESSLLFAYLVRCIYQINPVLSDSAMWDIMEKLNETWQQQMVVLQNNNLNYNIKNFFSSSHHYTPNDNNLLGRFINHTLSKVMFYHKSEDKRNFVDLAAVFVMNILPKSIISVYKISSNLIKQSFTPSVATNLTFRLLVYYSATRIIPTLSTNKFTNKSKDIIGNVTAPSHLSTQSVLLSPKDHNPKLDKEIDELVKDNLSRTPSLQSLQSFAANSNEAVNELDSPNLRETEGSVDNQDNKESDDQGSITELIYVYSPCILIAMYTHLTLQYCKDNGDGNFIEDKLCIWGDECIPNVIKLVLNKFNVTDLDTSGTVHDGIWVDNWAFWNWVNILFYLVLYFFELQN</sequence>
<feature type="transmembrane region" description="Helical" evidence="2">
    <location>
        <begin position="124"/>
        <end position="144"/>
    </location>
</feature>
<evidence type="ECO:0000313" key="4">
    <source>
        <dbReference type="Proteomes" id="UP000092321"/>
    </source>
</evidence>
<dbReference type="GO" id="GO:0032541">
    <property type="term" value="C:cortical endoplasmic reticulum"/>
    <property type="evidence" value="ECO:0007669"/>
    <property type="project" value="TreeGrafter"/>
</dbReference>
<keyword evidence="2" id="KW-0472">Membrane</keyword>
<dbReference type="Pfam" id="PF08426">
    <property type="entry name" value="ICE2"/>
    <property type="match status" value="2"/>
</dbReference>
<feature type="compositionally biased region" description="Low complexity" evidence="1">
    <location>
        <begin position="263"/>
        <end position="278"/>
    </location>
</feature>
<dbReference type="GO" id="GO:0000921">
    <property type="term" value="P:septin ring assembly"/>
    <property type="evidence" value="ECO:0007669"/>
    <property type="project" value="TreeGrafter"/>
</dbReference>
<evidence type="ECO:0000256" key="1">
    <source>
        <dbReference type="SAM" id="MobiDB-lite"/>
    </source>
</evidence>
<dbReference type="GO" id="GO:0048309">
    <property type="term" value="P:endoplasmic reticulum inheritance"/>
    <property type="evidence" value="ECO:0007669"/>
    <property type="project" value="TreeGrafter"/>
</dbReference>
<gene>
    <name evidence="3" type="ORF">HANVADRAFT_53839</name>
</gene>
<keyword evidence="4" id="KW-1185">Reference proteome</keyword>
<dbReference type="GO" id="GO:0097038">
    <property type="term" value="C:perinuclear endoplasmic reticulum"/>
    <property type="evidence" value="ECO:0007669"/>
    <property type="project" value="TreeGrafter"/>
</dbReference>
<reference evidence="4" key="1">
    <citation type="journal article" date="2016" name="Proc. Natl. Acad. Sci. U.S.A.">
        <title>Comparative genomics of biotechnologically important yeasts.</title>
        <authorList>
            <person name="Riley R."/>
            <person name="Haridas S."/>
            <person name="Wolfe K.H."/>
            <person name="Lopes M.R."/>
            <person name="Hittinger C.T."/>
            <person name="Goeker M."/>
            <person name="Salamov A.A."/>
            <person name="Wisecaver J.H."/>
            <person name="Long T.M."/>
            <person name="Calvey C.H."/>
            <person name="Aerts A.L."/>
            <person name="Barry K.W."/>
            <person name="Choi C."/>
            <person name="Clum A."/>
            <person name="Coughlan A.Y."/>
            <person name="Deshpande S."/>
            <person name="Douglass A.P."/>
            <person name="Hanson S.J."/>
            <person name="Klenk H.-P."/>
            <person name="LaButti K.M."/>
            <person name="Lapidus A."/>
            <person name="Lindquist E.A."/>
            <person name="Lipzen A.M."/>
            <person name="Meier-Kolthoff J.P."/>
            <person name="Ohm R.A."/>
            <person name="Otillar R.P."/>
            <person name="Pangilinan J.L."/>
            <person name="Peng Y."/>
            <person name="Rokas A."/>
            <person name="Rosa C.A."/>
            <person name="Scheuner C."/>
            <person name="Sibirny A.A."/>
            <person name="Slot J.C."/>
            <person name="Stielow J.B."/>
            <person name="Sun H."/>
            <person name="Kurtzman C.P."/>
            <person name="Blackwell M."/>
            <person name="Grigoriev I.V."/>
            <person name="Jeffries T.W."/>
        </authorList>
    </citation>
    <scope>NUCLEOTIDE SEQUENCE [LARGE SCALE GENOMIC DNA]</scope>
    <source>
        <strain evidence="4">NRRL Y-1626</strain>
    </source>
</reference>
<dbReference type="InterPro" id="IPR013635">
    <property type="entry name" value="Ice2"/>
</dbReference>
<organism evidence="3 4">
    <name type="scientific">Hanseniaspora valbyensis NRRL Y-1626</name>
    <dbReference type="NCBI Taxonomy" id="766949"/>
    <lineage>
        <taxon>Eukaryota</taxon>
        <taxon>Fungi</taxon>
        <taxon>Dikarya</taxon>
        <taxon>Ascomycota</taxon>
        <taxon>Saccharomycotina</taxon>
        <taxon>Saccharomycetes</taxon>
        <taxon>Saccharomycodales</taxon>
        <taxon>Saccharomycodaceae</taxon>
        <taxon>Hanseniaspora</taxon>
    </lineage>
</organism>
<feature type="region of interest" description="Disordered" evidence="1">
    <location>
        <begin position="631"/>
        <end position="655"/>
    </location>
</feature>
<comment type="caution">
    <text evidence="3">The sequence shown here is derived from an EMBL/GenBank/DDBJ whole genome shotgun (WGS) entry which is preliminary data.</text>
</comment>
<feature type="region of interest" description="Disordered" evidence="1">
    <location>
        <begin position="255"/>
        <end position="285"/>
    </location>
</feature>
<dbReference type="GO" id="GO:0005789">
    <property type="term" value="C:endoplasmic reticulum membrane"/>
    <property type="evidence" value="ECO:0007669"/>
    <property type="project" value="TreeGrafter"/>
</dbReference>
<proteinExistence type="predicted"/>
<evidence type="ECO:0000313" key="3">
    <source>
        <dbReference type="EMBL" id="OBA25573.1"/>
    </source>
</evidence>
<keyword evidence="2" id="KW-0812">Transmembrane</keyword>
<protein>
    <submittedName>
        <fullName evidence="3">ICE2-domain-containing protein</fullName>
    </submittedName>
</protein>
<keyword evidence="2" id="KW-1133">Transmembrane helix</keyword>
<evidence type="ECO:0000256" key="2">
    <source>
        <dbReference type="SAM" id="Phobius"/>
    </source>
</evidence>
<accession>A0A1B7TA33</accession>
<dbReference type="PANTHER" id="PTHR31726">
    <property type="entry name" value="PROTEIN ICE2"/>
    <property type="match status" value="1"/>
</dbReference>
<name>A0A1B7TA33_9ASCO</name>
<feature type="transmembrane region" description="Helical" evidence="2">
    <location>
        <begin position="350"/>
        <end position="371"/>
    </location>
</feature>
<feature type="transmembrane region" description="Helical" evidence="2">
    <location>
        <begin position="383"/>
        <end position="405"/>
    </location>
</feature>
<dbReference type="Proteomes" id="UP000092321">
    <property type="component" value="Unassembled WGS sequence"/>
</dbReference>
<feature type="transmembrane region" description="Helical" evidence="2">
    <location>
        <begin position="82"/>
        <end position="103"/>
    </location>
</feature>
<dbReference type="AlphaFoldDB" id="A0A1B7TA33"/>
<feature type="compositionally biased region" description="Basic and acidic residues" evidence="1">
    <location>
        <begin position="638"/>
        <end position="655"/>
    </location>
</feature>
<dbReference type="OrthoDB" id="5577218at2759"/>
<feature type="transmembrane region" description="Helical" evidence="2">
    <location>
        <begin position="736"/>
        <end position="753"/>
    </location>
</feature>
<feature type="transmembrane region" description="Helical" evidence="2">
    <location>
        <begin position="206"/>
        <end position="226"/>
    </location>
</feature>